<dbReference type="Pfam" id="PF01459">
    <property type="entry name" value="Porin_3"/>
    <property type="match status" value="1"/>
</dbReference>
<dbReference type="OrthoDB" id="7827681at2759"/>
<comment type="similarity">
    <text evidence="2">Belongs to the eukaryotic mitochondrial porin (TC 1.B.8.1) family.</text>
</comment>
<evidence type="ECO:0000313" key="9">
    <source>
        <dbReference type="EMBL" id="KMZ61525.1"/>
    </source>
</evidence>
<comment type="subcellular location">
    <subcellularLocation>
        <location evidence="1">Membrane</location>
    </subcellularLocation>
</comment>
<dbReference type="GO" id="GO:0008308">
    <property type="term" value="F:voltage-gated monoatomic anion channel activity"/>
    <property type="evidence" value="ECO:0000318"/>
    <property type="project" value="GO_Central"/>
</dbReference>
<evidence type="ECO:0000256" key="5">
    <source>
        <dbReference type="ARBA" id="ARBA00022692"/>
    </source>
</evidence>
<accession>A0A0K9NZZ2</accession>
<dbReference type="InterPro" id="IPR001925">
    <property type="entry name" value="Porin_Euk"/>
</dbReference>
<dbReference type="PROSITE" id="PS00558">
    <property type="entry name" value="EUKARYOTIC_PORIN"/>
    <property type="match status" value="1"/>
</dbReference>
<keyword evidence="6" id="KW-0406">Ion transport</keyword>
<dbReference type="FunFam" id="2.40.160.10:FF:000003">
    <property type="entry name" value="Outer mitochondrial membrane protein porin"/>
    <property type="match status" value="1"/>
</dbReference>
<keyword evidence="3" id="KW-0813">Transport</keyword>
<dbReference type="Gene3D" id="2.40.160.10">
    <property type="entry name" value="Porin"/>
    <property type="match status" value="1"/>
</dbReference>
<dbReference type="AlphaFoldDB" id="A0A0K9NZZ2"/>
<keyword evidence="10" id="KW-1185">Reference proteome</keyword>
<evidence type="ECO:0000256" key="4">
    <source>
        <dbReference type="ARBA" id="ARBA00022452"/>
    </source>
</evidence>
<proteinExistence type="inferred from homology"/>
<keyword evidence="4" id="KW-1134">Transmembrane beta strand</keyword>
<keyword evidence="8" id="KW-0472">Membrane</keyword>
<dbReference type="STRING" id="29655.A0A0K9NZZ2"/>
<dbReference type="Proteomes" id="UP000036987">
    <property type="component" value="Unassembled WGS sequence"/>
</dbReference>
<evidence type="ECO:0000313" key="10">
    <source>
        <dbReference type="Proteomes" id="UP000036987"/>
    </source>
</evidence>
<protein>
    <submittedName>
        <fullName evidence="9">Porin/voltage-dependent anion-selective channel protein</fullName>
    </submittedName>
</protein>
<dbReference type="GO" id="GO:0015288">
    <property type="term" value="F:porin activity"/>
    <property type="evidence" value="ECO:0007669"/>
    <property type="project" value="UniProtKB-KW"/>
</dbReference>
<evidence type="ECO:0000256" key="7">
    <source>
        <dbReference type="ARBA" id="ARBA00023114"/>
    </source>
</evidence>
<dbReference type="CDD" id="cd07306">
    <property type="entry name" value="Porin3_VDAC"/>
    <property type="match status" value="1"/>
</dbReference>
<gene>
    <name evidence="9" type="ORF">ZOSMA_51G00150</name>
</gene>
<dbReference type="OMA" id="HACVNEG"/>
<dbReference type="InterPro" id="IPR023614">
    <property type="entry name" value="Porin_dom_sf"/>
</dbReference>
<dbReference type="InterPro" id="IPR027246">
    <property type="entry name" value="Porin_Euk/Tom40"/>
</dbReference>
<name>A0A0K9NZZ2_ZOSMR</name>
<keyword evidence="5" id="KW-0812">Transmembrane</keyword>
<dbReference type="GO" id="GO:0005741">
    <property type="term" value="C:mitochondrial outer membrane"/>
    <property type="evidence" value="ECO:0000318"/>
    <property type="project" value="GO_Central"/>
</dbReference>
<keyword evidence="7" id="KW-0626">Porin</keyword>
<evidence type="ECO:0000256" key="6">
    <source>
        <dbReference type="ARBA" id="ARBA00023065"/>
    </source>
</evidence>
<dbReference type="PANTHER" id="PTHR11743:SF70">
    <property type="entry name" value="GH26960P-RELATED"/>
    <property type="match status" value="1"/>
</dbReference>
<dbReference type="PANTHER" id="PTHR11743">
    <property type="entry name" value="VOLTAGE-DEPENDENT ANION-SELECTIVE CHANNEL"/>
    <property type="match status" value="1"/>
</dbReference>
<evidence type="ECO:0000256" key="8">
    <source>
        <dbReference type="ARBA" id="ARBA00023136"/>
    </source>
</evidence>
<comment type="caution">
    <text evidence="9">The sequence shown here is derived from an EMBL/GenBank/DDBJ whole genome shotgun (WGS) entry which is preliminary data.</text>
</comment>
<sequence>MGPGLYFGIGKQAKDLLNKDYLTDKKFTLTTITEDGVRFTSTGTNKNSQSLGEIQTQFESNGFITEMKVNSDAKLCTSITTENLGPGFKSIFSFVVPDQKSGKLELQYLHDYAGISTNFGLTASPVVNFAGVFGTKSLAVGTDIGFDTATGKFVKYNAGVSYKDVDYTVSLTVDDKANSATCSYYHHVSPLTNTAVGGELKHCFSSNENILTFGAQHALDPFTTIKARINNSGKVNALIQHQPNSKFQVTFSGEVDTKAIDKSSKVGLAIAIKP</sequence>
<dbReference type="GO" id="GO:0046930">
    <property type="term" value="C:pore complex"/>
    <property type="evidence" value="ECO:0007669"/>
    <property type="project" value="UniProtKB-KW"/>
</dbReference>
<organism evidence="9 10">
    <name type="scientific">Zostera marina</name>
    <name type="common">Eelgrass</name>
    <dbReference type="NCBI Taxonomy" id="29655"/>
    <lineage>
        <taxon>Eukaryota</taxon>
        <taxon>Viridiplantae</taxon>
        <taxon>Streptophyta</taxon>
        <taxon>Embryophyta</taxon>
        <taxon>Tracheophyta</taxon>
        <taxon>Spermatophyta</taxon>
        <taxon>Magnoliopsida</taxon>
        <taxon>Liliopsida</taxon>
        <taxon>Zosteraceae</taxon>
        <taxon>Zostera</taxon>
    </lineage>
</organism>
<reference evidence="10" key="1">
    <citation type="journal article" date="2016" name="Nature">
        <title>The genome of the seagrass Zostera marina reveals angiosperm adaptation to the sea.</title>
        <authorList>
            <person name="Olsen J.L."/>
            <person name="Rouze P."/>
            <person name="Verhelst B."/>
            <person name="Lin Y.-C."/>
            <person name="Bayer T."/>
            <person name="Collen J."/>
            <person name="Dattolo E."/>
            <person name="De Paoli E."/>
            <person name="Dittami S."/>
            <person name="Maumus F."/>
            <person name="Michel G."/>
            <person name="Kersting A."/>
            <person name="Lauritano C."/>
            <person name="Lohaus R."/>
            <person name="Toepel M."/>
            <person name="Tonon T."/>
            <person name="Vanneste K."/>
            <person name="Amirebrahimi M."/>
            <person name="Brakel J."/>
            <person name="Bostroem C."/>
            <person name="Chovatia M."/>
            <person name="Grimwood J."/>
            <person name="Jenkins J.W."/>
            <person name="Jueterbock A."/>
            <person name="Mraz A."/>
            <person name="Stam W.T."/>
            <person name="Tice H."/>
            <person name="Bornberg-Bauer E."/>
            <person name="Green P.J."/>
            <person name="Pearson G.A."/>
            <person name="Procaccini G."/>
            <person name="Duarte C.M."/>
            <person name="Schmutz J."/>
            <person name="Reusch T.B.H."/>
            <person name="Van de Peer Y."/>
        </authorList>
    </citation>
    <scope>NUCLEOTIDE SEQUENCE [LARGE SCALE GENOMIC DNA]</scope>
    <source>
        <strain evidence="10">cv. Finnish</strain>
    </source>
</reference>
<evidence type="ECO:0000256" key="2">
    <source>
        <dbReference type="ARBA" id="ARBA00009624"/>
    </source>
</evidence>
<dbReference type="EMBL" id="LFYR01001470">
    <property type="protein sequence ID" value="KMZ61525.1"/>
    <property type="molecule type" value="Genomic_DNA"/>
</dbReference>
<evidence type="ECO:0000256" key="1">
    <source>
        <dbReference type="ARBA" id="ARBA00004370"/>
    </source>
</evidence>
<evidence type="ECO:0000256" key="3">
    <source>
        <dbReference type="ARBA" id="ARBA00022448"/>
    </source>
</evidence>